<name>A0A8T0BP54_SILME</name>
<comment type="caution">
    <text evidence="1">The sequence shown here is derived from an EMBL/GenBank/DDBJ whole genome shotgun (WGS) entry which is preliminary data.</text>
</comment>
<organism evidence="1 2">
    <name type="scientific">Silurus meridionalis</name>
    <name type="common">Southern catfish</name>
    <name type="synonym">Silurus soldatovi meridionalis</name>
    <dbReference type="NCBI Taxonomy" id="175797"/>
    <lineage>
        <taxon>Eukaryota</taxon>
        <taxon>Metazoa</taxon>
        <taxon>Chordata</taxon>
        <taxon>Craniata</taxon>
        <taxon>Vertebrata</taxon>
        <taxon>Euteleostomi</taxon>
        <taxon>Actinopterygii</taxon>
        <taxon>Neopterygii</taxon>
        <taxon>Teleostei</taxon>
        <taxon>Ostariophysi</taxon>
        <taxon>Siluriformes</taxon>
        <taxon>Siluridae</taxon>
        <taxon>Silurus</taxon>
    </lineage>
</organism>
<accession>A0A8T0BP54</accession>
<dbReference type="EMBL" id="JABFDY010000004">
    <property type="protein sequence ID" value="KAF7709072.1"/>
    <property type="molecule type" value="Genomic_DNA"/>
</dbReference>
<gene>
    <name evidence="1" type="ORF">HF521_018129</name>
</gene>
<sequence>MVGWLSLVDAGVLFKTHLCTVLTTIRDTIHKERGHFLMQTWLNMAITRTYVMHRDKGPSPIQTQLNFQATRGHQIPTVLHHISGLSDHNFLNPRSIGDLSQ</sequence>
<evidence type="ECO:0000313" key="1">
    <source>
        <dbReference type="EMBL" id="KAF7709072.1"/>
    </source>
</evidence>
<reference evidence="1" key="1">
    <citation type="submission" date="2020-08" db="EMBL/GenBank/DDBJ databases">
        <title>Chromosome-level assembly of Southern catfish (Silurus meridionalis) provides insights into visual adaptation to the nocturnal and benthic lifestyles.</title>
        <authorList>
            <person name="Zhang Y."/>
            <person name="Wang D."/>
            <person name="Peng Z."/>
        </authorList>
    </citation>
    <scope>NUCLEOTIDE SEQUENCE</scope>
    <source>
        <strain evidence="1">SWU-2019-XX</strain>
        <tissue evidence="1">Muscle</tissue>
    </source>
</reference>
<evidence type="ECO:0000313" key="2">
    <source>
        <dbReference type="Proteomes" id="UP000606274"/>
    </source>
</evidence>
<dbReference type="AlphaFoldDB" id="A0A8T0BP54"/>
<dbReference type="Proteomes" id="UP000606274">
    <property type="component" value="Unassembled WGS sequence"/>
</dbReference>
<proteinExistence type="predicted"/>
<keyword evidence="2" id="KW-1185">Reference proteome</keyword>
<protein>
    <submittedName>
        <fullName evidence="1">Uncharacterized protein</fullName>
    </submittedName>
</protein>